<protein>
    <submittedName>
        <fullName evidence="3">G_PROTEIN_RECEP_F1_2 domain-containing protein</fullName>
    </submittedName>
</protein>
<dbReference type="Proteomes" id="UP000492821">
    <property type="component" value="Unassembled WGS sequence"/>
</dbReference>
<organism evidence="2 3">
    <name type="scientific">Panagrellus redivivus</name>
    <name type="common">Microworm</name>
    <dbReference type="NCBI Taxonomy" id="6233"/>
    <lineage>
        <taxon>Eukaryota</taxon>
        <taxon>Metazoa</taxon>
        <taxon>Ecdysozoa</taxon>
        <taxon>Nematoda</taxon>
        <taxon>Chromadorea</taxon>
        <taxon>Rhabditida</taxon>
        <taxon>Tylenchina</taxon>
        <taxon>Panagrolaimomorpha</taxon>
        <taxon>Panagrolaimoidea</taxon>
        <taxon>Panagrolaimidae</taxon>
        <taxon>Panagrellus</taxon>
    </lineage>
</organism>
<accession>A0A7E4VGN8</accession>
<dbReference type="WBParaSite" id="Pan_g20173.t1">
    <property type="protein sequence ID" value="Pan_g20173.t1"/>
    <property type="gene ID" value="Pan_g20173"/>
</dbReference>
<reference evidence="3" key="2">
    <citation type="submission" date="2020-10" db="UniProtKB">
        <authorList>
            <consortium name="WormBaseParasite"/>
        </authorList>
    </citation>
    <scope>IDENTIFICATION</scope>
</reference>
<dbReference type="AlphaFoldDB" id="A0A7E4VGN8"/>
<keyword evidence="2" id="KW-1185">Reference proteome</keyword>
<feature type="transmembrane region" description="Helical" evidence="1">
    <location>
        <begin position="39"/>
        <end position="64"/>
    </location>
</feature>
<feature type="transmembrane region" description="Helical" evidence="1">
    <location>
        <begin position="161"/>
        <end position="179"/>
    </location>
</feature>
<name>A0A7E4VGN8_PANRE</name>
<reference evidence="2" key="1">
    <citation type="journal article" date="2013" name="Genetics">
        <title>The draft genome and transcriptome of Panagrellus redivivus are shaped by the harsh demands of a free-living lifestyle.</title>
        <authorList>
            <person name="Srinivasan J."/>
            <person name="Dillman A.R."/>
            <person name="Macchietto M.G."/>
            <person name="Heikkinen L."/>
            <person name="Lakso M."/>
            <person name="Fracchia K.M."/>
            <person name="Antoshechkin I."/>
            <person name="Mortazavi A."/>
            <person name="Wong G."/>
            <person name="Sternberg P.W."/>
        </authorList>
    </citation>
    <scope>NUCLEOTIDE SEQUENCE [LARGE SCALE GENOMIC DNA]</scope>
    <source>
        <strain evidence="2">MT8872</strain>
    </source>
</reference>
<proteinExistence type="predicted"/>
<keyword evidence="1" id="KW-1133">Transmembrane helix</keyword>
<evidence type="ECO:0000256" key="1">
    <source>
        <dbReference type="SAM" id="Phobius"/>
    </source>
</evidence>
<feature type="transmembrane region" description="Helical" evidence="1">
    <location>
        <begin position="122"/>
        <end position="141"/>
    </location>
</feature>
<keyword evidence="1" id="KW-0472">Membrane</keyword>
<feature type="transmembrane region" description="Helical" evidence="1">
    <location>
        <begin position="243"/>
        <end position="267"/>
    </location>
</feature>
<feature type="transmembrane region" description="Helical" evidence="1">
    <location>
        <begin position="200"/>
        <end position="223"/>
    </location>
</feature>
<evidence type="ECO:0000313" key="2">
    <source>
        <dbReference type="Proteomes" id="UP000492821"/>
    </source>
</evidence>
<sequence length="354" mass="39800">MEVADNLYDDVFPHRQTEHIQMMHSTGCLTIFLEPHMWFIAMFEIILSLFGMVFNCAIVVATYYSTPISVIQRRSMAMLSANYALISGLHLARNCFYIFAIHNPCITIVTTINCKLQEFPLVFLYLHGAIVPIVIAVQAFLKHKDNYQTITWTNACTINQTIVIVMCIVLSLLFTAFDDDKVEKHLLQCSIVLAIQQKEIAFCLITALIAGHTLALITMQIATSCSTNPIDLRHFLNHSLRDLLAIESIAWGILLLFTGVFAVYEFIALSICERCLSFALELTFIILPLCVCCLNPLLVIWIVLPVRNAATRLCPKLRSVLPEYDMPTPPLPSPEEVTCASSLAVEKEKQPTTK</sequence>
<evidence type="ECO:0000313" key="3">
    <source>
        <dbReference type="WBParaSite" id="Pan_g20173.t1"/>
    </source>
</evidence>
<feature type="transmembrane region" description="Helical" evidence="1">
    <location>
        <begin position="279"/>
        <end position="304"/>
    </location>
</feature>
<keyword evidence="1" id="KW-0812">Transmembrane</keyword>